<evidence type="ECO:0000313" key="3">
    <source>
        <dbReference type="Proteomes" id="UP000196475"/>
    </source>
</evidence>
<feature type="domain" description="SprT-like" evidence="1">
    <location>
        <begin position="1"/>
        <end position="154"/>
    </location>
</feature>
<dbReference type="Proteomes" id="UP000196475">
    <property type="component" value="Unassembled WGS sequence"/>
</dbReference>
<dbReference type="AlphaFoldDB" id="A0A1Y3PKV4"/>
<evidence type="ECO:0000259" key="1">
    <source>
        <dbReference type="SMART" id="SM00731"/>
    </source>
</evidence>
<dbReference type="InterPro" id="IPR006640">
    <property type="entry name" value="SprT-like_domain"/>
</dbReference>
<reference evidence="3" key="1">
    <citation type="submission" date="2016-06" db="EMBL/GenBank/DDBJ databases">
        <authorList>
            <person name="Nascimento L."/>
            <person name="Pereira R.V."/>
            <person name="Martins L.F."/>
            <person name="Quaggio R.B."/>
            <person name="Silva A.M."/>
            <person name="Setubal J.C."/>
        </authorList>
    </citation>
    <scope>NUCLEOTIDE SEQUENCE [LARGE SCALE GENOMIC DNA]</scope>
</reference>
<gene>
    <name evidence="2" type="ORF">BAA01_04020</name>
</gene>
<proteinExistence type="predicted"/>
<evidence type="ECO:0000313" key="2">
    <source>
        <dbReference type="EMBL" id="OUM86766.1"/>
    </source>
</evidence>
<dbReference type="SMART" id="SM00731">
    <property type="entry name" value="SprT"/>
    <property type="match status" value="1"/>
</dbReference>
<dbReference type="GO" id="GO:0006950">
    <property type="term" value="P:response to stress"/>
    <property type="evidence" value="ECO:0007669"/>
    <property type="project" value="UniProtKB-ARBA"/>
</dbReference>
<dbReference type="EMBL" id="LZRT01000086">
    <property type="protein sequence ID" value="OUM86766.1"/>
    <property type="molecule type" value="Genomic_DNA"/>
</dbReference>
<sequence>MESLKMLQKEAAEFLRKAYGIELKIPIKINGRLKKTLGRLALKSGKPYAIELSADLVQYQDLKVIMDVLKHELIHYACFELGKPFKDGEEYFERELAKHGVSKTRTHAYKGNLHVYRCVSCENVSFRHRKYATDDKGILKSRICGRCHGRLQYMGMQTRK</sequence>
<name>A0A1Y3PKV4_9BACI</name>
<dbReference type="Pfam" id="PF10263">
    <property type="entry name" value="SprT-like"/>
    <property type="match status" value="1"/>
</dbReference>
<accession>A0A1Y3PKV4</accession>
<organism evidence="2 3">
    <name type="scientific">Bacillus thermozeamaize</name>
    <dbReference type="NCBI Taxonomy" id="230954"/>
    <lineage>
        <taxon>Bacteria</taxon>
        <taxon>Bacillati</taxon>
        <taxon>Bacillota</taxon>
        <taxon>Bacilli</taxon>
        <taxon>Bacillales</taxon>
        <taxon>Bacillaceae</taxon>
        <taxon>Bacillus</taxon>
    </lineage>
</organism>
<protein>
    <recommendedName>
        <fullName evidence="1">SprT-like domain-containing protein</fullName>
    </recommendedName>
</protein>
<comment type="caution">
    <text evidence="2">The sequence shown here is derived from an EMBL/GenBank/DDBJ whole genome shotgun (WGS) entry which is preliminary data.</text>
</comment>